<dbReference type="Pfam" id="PF00072">
    <property type="entry name" value="Response_reg"/>
    <property type="match status" value="1"/>
</dbReference>
<dbReference type="PROSITE" id="PS00622">
    <property type="entry name" value="HTH_LUXR_1"/>
    <property type="match status" value="1"/>
</dbReference>
<dbReference type="PROSITE" id="PS50043">
    <property type="entry name" value="HTH_LUXR_2"/>
    <property type="match status" value="1"/>
</dbReference>
<dbReference type="GO" id="GO:0006355">
    <property type="term" value="P:regulation of DNA-templated transcription"/>
    <property type="evidence" value="ECO:0007669"/>
    <property type="project" value="InterPro"/>
</dbReference>
<dbReference type="PRINTS" id="PR00038">
    <property type="entry name" value="HTHLUXR"/>
</dbReference>
<protein>
    <submittedName>
        <fullName evidence="6">Virulence factors putative positive transcription regulator BvgA</fullName>
    </submittedName>
</protein>
<evidence type="ECO:0000259" key="4">
    <source>
        <dbReference type="PROSITE" id="PS50043"/>
    </source>
</evidence>
<dbReference type="SUPFAM" id="SSF46894">
    <property type="entry name" value="C-terminal effector domain of the bipartite response regulators"/>
    <property type="match status" value="1"/>
</dbReference>
<evidence type="ECO:0000313" key="7">
    <source>
        <dbReference type="Proteomes" id="UP000316095"/>
    </source>
</evidence>
<evidence type="ECO:0000313" key="6">
    <source>
        <dbReference type="EMBL" id="TWT59661.1"/>
    </source>
</evidence>
<dbReference type="CDD" id="cd06170">
    <property type="entry name" value="LuxR_C_like"/>
    <property type="match status" value="1"/>
</dbReference>
<dbReference type="Proteomes" id="UP000316095">
    <property type="component" value="Unassembled WGS sequence"/>
</dbReference>
<dbReference type="PANTHER" id="PTHR43214:SF43">
    <property type="entry name" value="TWO-COMPONENT RESPONSE REGULATOR"/>
    <property type="match status" value="1"/>
</dbReference>
<dbReference type="EMBL" id="SJPG01000001">
    <property type="protein sequence ID" value="TWT59661.1"/>
    <property type="molecule type" value="Genomic_DNA"/>
</dbReference>
<sequence>MMHKKKIAIIDDHPAVRDGLATRISLEKDLEVCGEAEDVADGLELIIRTQPHLAIVDISLKTGNGLDLIEKAKTENEFVRFLVWSMYEEDLYADRALRAGARGYINKQAATDNIIDAIRAVLDDKIYLSTEMSSVLLHRIVMGQSGLQSRPEEALSNRELQVYEQIGLGKTTLQIADAMNLSPSTIETYRARIKQKLDCHSMSELIRQASQWVLERT</sequence>
<dbReference type="Pfam" id="PF00196">
    <property type="entry name" value="GerE"/>
    <property type="match status" value="1"/>
</dbReference>
<keyword evidence="7" id="KW-1185">Reference proteome</keyword>
<dbReference type="PROSITE" id="PS50110">
    <property type="entry name" value="RESPONSE_REGULATORY"/>
    <property type="match status" value="1"/>
</dbReference>
<dbReference type="InterPro" id="IPR011006">
    <property type="entry name" value="CheY-like_superfamily"/>
</dbReference>
<proteinExistence type="predicted"/>
<dbReference type="RefSeq" id="WP_207310021.1">
    <property type="nucleotide sequence ID" value="NZ_SJPG01000001.1"/>
</dbReference>
<accession>A0A5C5XB82</accession>
<dbReference type="CDD" id="cd17535">
    <property type="entry name" value="REC_NarL-like"/>
    <property type="match status" value="1"/>
</dbReference>
<evidence type="ECO:0000256" key="3">
    <source>
        <dbReference type="PROSITE-ProRule" id="PRU00169"/>
    </source>
</evidence>
<evidence type="ECO:0000256" key="2">
    <source>
        <dbReference type="ARBA" id="ARBA00023125"/>
    </source>
</evidence>
<comment type="caution">
    <text evidence="6">The sequence shown here is derived from an EMBL/GenBank/DDBJ whole genome shotgun (WGS) entry which is preliminary data.</text>
</comment>
<feature type="domain" description="Response regulatory" evidence="5">
    <location>
        <begin position="6"/>
        <end position="122"/>
    </location>
</feature>
<dbReference type="SUPFAM" id="SSF52172">
    <property type="entry name" value="CheY-like"/>
    <property type="match status" value="1"/>
</dbReference>
<dbReference type="Gene3D" id="3.40.50.2300">
    <property type="match status" value="1"/>
</dbReference>
<dbReference type="InterPro" id="IPR000792">
    <property type="entry name" value="Tscrpt_reg_LuxR_C"/>
</dbReference>
<dbReference type="GO" id="GO:0000160">
    <property type="term" value="P:phosphorelay signal transduction system"/>
    <property type="evidence" value="ECO:0007669"/>
    <property type="project" value="InterPro"/>
</dbReference>
<dbReference type="InterPro" id="IPR001789">
    <property type="entry name" value="Sig_transdc_resp-reg_receiver"/>
</dbReference>
<feature type="modified residue" description="4-aspartylphosphate" evidence="3">
    <location>
        <position position="57"/>
    </location>
</feature>
<evidence type="ECO:0000256" key="1">
    <source>
        <dbReference type="ARBA" id="ARBA00022553"/>
    </source>
</evidence>
<keyword evidence="2" id="KW-0238">DNA-binding</keyword>
<keyword evidence="1 3" id="KW-0597">Phosphoprotein</keyword>
<dbReference type="SMART" id="SM00448">
    <property type="entry name" value="REC"/>
    <property type="match status" value="1"/>
</dbReference>
<dbReference type="InterPro" id="IPR016032">
    <property type="entry name" value="Sig_transdc_resp-reg_C-effctor"/>
</dbReference>
<reference evidence="6 7" key="1">
    <citation type="submission" date="2019-02" db="EMBL/GenBank/DDBJ databases">
        <title>Deep-cultivation of Planctomycetes and their phenomic and genomic characterization uncovers novel biology.</title>
        <authorList>
            <person name="Wiegand S."/>
            <person name="Jogler M."/>
            <person name="Boedeker C."/>
            <person name="Pinto D."/>
            <person name="Vollmers J."/>
            <person name="Rivas-Marin E."/>
            <person name="Kohn T."/>
            <person name="Peeters S.H."/>
            <person name="Heuer A."/>
            <person name="Rast P."/>
            <person name="Oberbeckmann S."/>
            <person name="Bunk B."/>
            <person name="Jeske O."/>
            <person name="Meyerdierks A."/>
            <person name="Storesund J.E."/>
            <person name="Kallscheuer N."/>
            <person name="Luecker S."/>
            <person name="Lage O.M."/>
            <person name="Pohl T."/>
            <person name="Merkel B.J."/>
            <person name="Hornburger P."/>
            <person name="Mueller R.-W."/>
            <person name="Bruemmer F."/>
            <person name="Labrenz M."/>
            <person name="Spormann A.M."/>
            <person name="Op Den Camp H."/>
            <person name="Overmann J."/>
            <person name="Amann R."/>
            <person name="Jetten M.S.M."/>
            <person name="Mascher T."/>
            <person name="Medema M.H."/>
            <person name="Devos D.P."/>
            <person name="Kaster A.-K."/>
            <person name="Ovreas L."/>
            <person name="Rohde M."/>
            <person name="Galperin M.Y."/>
            <person name="Jogler C."/>
        </authorList>
    </citation>
    <scope>NUCLEOTIDE SEQUENCE [LARGE SCALE GENOMIC DNA]</scope>
    <source>
        <strain evidence="6 7">Pan54</strain>
    </source>
</reference>
<gene>
    <name evidence="6" type="primary">bvgA</name>
    <name evidence="6" type="ORF">Pan54_03700</name>
</gene>
<dbReference type="InterPro" id="IPR039420">
    <property type="entry name" value="WalR-like"/>
</dbReference>
<dbReference type="GO" id="GO:0003677">
    <property type="term" value="F:DNA binding"/>
    <property type="evidence" value="ECO:0007669"/>
    <property type="project" value="UniProtKB-KW"/>
</dbReference>
<feature type="domain" description="HTH luxR-type" evidence="4">
    <location>
        <begin position="148"/>
        <end position="213"/>
    </location>
</feature>
<dbReference type="AlphaFoldDB" id="A0A5C5XB82"/>
<dbReference type="SMART" id="SM00421">
    <property type="entry name" value="HTH_LUXR"/>
    <property type="match status" value="1"/>
</dbReference>
<organism evidence="6 7">
    <name type="scientific">Rubinisphaera italica</name>
    <dbReference type="NCBI Taxonomy" id="2527969"/>
    <lineage>
        <taxon>Bacteria</taxon>
        <taxon>Pseudomonadati</taxon>
        <taxon>Planctomycetota</taxon>
        <taxon>Planctomycetia</taxon>
        <taxon>Planctomycetales</taxon>
        <taxon>Planctomycetaceae</taxon>
        <taxon>Rubinisphaera</taxon>
    </lineage>
</organism>
<dbReference type="PANTHER" id="PTHR43214">
    <property type="entry name" value="TWO-COMPONENT RESPONSE REGULATOR"/>
    <property type="match status" value="1"/>
</dbReference>
<evidence type="ECO:0000259" key="5">
    <source>
        <dbReference type="PROSITE" id="PS50110"/>
    </source>
</evidence>
<dbReference type="InterPro" id="IPR058245">
    <property type="entry name" value="NreC/VraR/RcsB-like_REC"/>
</dbReference>
<name>A0A5C5XB82_9PLAN</name>